<dbReference type="VEuPathDB" id="FungiDB:C5L36_0C04070"/>
<keyword evidence="1" id="KW-0175">Coiled coil</keyword>
<dbReference type="InterPro" id="IPR017930">
    <property type="entry name" value="Myb_dom"/>
</dbReference>
<gene>
    <name evidence="6" type="ORF">CAS74_000422</name>
    <name evidence="5" type="ORF">JL09_g303</name>
</gene>
<dbReference type="EMBL" id="JQFK01000002">
    <property type="protein sequence ID" value="KGK40350.1"/>
    <property type="molecule type" value="Genomic_DNA"/>
</dbReference>
<feature type="region of interest" description="Disordered" evidence="2">
    <location>
        <begin position="1"/>
        <end position="112"/>
    </location>
</feature>
<feature type="domain" description="SANT" evidence="3">
    <location>
        <begin position="555"/>
        <end position="606"/>
    </location>
</feature>
<dbReference type="PANTHER" id="PTHR22929">
    <property type="entry name" value="RNA POLYMERASE III TRANSCRIPTION INITIATION FACTOR B"/>
    <property type="match status" value="1"/>
</dbReference>
<proteinExistence type="predicted"/>
<dbReference type="InterPro" id="IPR009057">
    <property type="entry name" value="Homeodomain-like_sf"/>
</dbReference>
<dbReference type="AlphaFoldDB" id="A0A099P5Z6"/>
<sequence length="702" mass="78724">MSSINKSGKRFIPKMAGRGRRAATATPSAPVSVTRPVLTPIATPVSTQTSTQATEVENLLESQTPLNTQEAQDASVNSKPLPTPLSTQHSIPIVPEEENEEENEEPLSDVDELKEDCNSIDAGSSGSKVAPALNQVARKTSINVCGEERKPSATSSGLNFTQPKPHRTRLNSLSQPSPIPGVNNTRRPSATTVSGLENGSRRGSQVIPMIPVSRRGSVNISRRSSVGTVGAVGILVGENGRRGSVVGENIRNESSVSVSIPVFKSKKRRVSVRQERGGDWNGVTEKLFGKKESFMDKQLVGDVREHGMDGMDEDAEGATERAQEVKKDREEEVGKLEITDEDEKLGKKLIYNNETKKYEAVDVEELRNYIAGENLPIKYKFSHSVESARELRDIRVKAEGKLSKNLKINERKILMGELCKPFLPIGETSDNYERALEAEAKMMKTRVERRKIREKARQLRMSEEEVVKLSENYNLQVMEINESERRAKVKELMDKENEDTRRHNVPVLTMEGGKVTYSHESTVVDRHEDTKVEMERVEENPFENIVTSSSYTKRRTTMKWTAQEVAELLRGVSLWGTDFGLIAQLFPHRTRKQVKARFLLEEKQRPHLVEFALLRKAPVDVDEYSGKSGVKFKDLSEYKREFEELKEKHEQEILKMGEARERAIAEDRAGGGGGVVIPKKRSRKAVLAEFRKNEEVVGVLEK</sequence>
<feature type="region of interest" description="Disordered" evidence="2">
    <location>
        <begin position="146"/>
        <end position="203"/>
    </location>
</feature>
<dbReference type="InterPro" id="IPR039467">
    <property type="entry name" value="TFIIIB_B''_Myb"/>
</dbReference>
<dbReference type="InterPro" id="IPR001005">
    <property type="entry name" value="SANT/Myb"/>
</dbReference>
<accession>A0A099P5Z6</accession>
<dbReference type="InterPro" id="IPR017884">
    <property type="entry name" value="SANT_dom"/>
</dbReference>
<dbReference type="PROSITE" id="PS51293">
    <property type="entry name" value="SANT"/>
    <property type="match status" value="1"/>
</dbReference>
<evidence type="ECO:0000259" key="4">
    <source>
        <dbReference type="PROSITE" id="PS51294"/>
    </source>
</evidence>
<dbReference type="Proteomes" id="UP000029867">
    <property type="component" value="Unassembled WGS sequence"/>
</dbReference>
<dbReference type="Gene3D" id="1.10.10.60">
    <property type="entry name" value="Homeodomain-like"/>
    <property type="match status" value="1"/>
</dbReference>
<evidence type="ECO:0000256" key="2">
    <source>
        <dbReference type="SAM" id="MobiDB-lite"/>
    </source>
</evidence>
<feature type="domain" description="HTH myb-type" evidence="4">
    <location>
        <begin position="552"/>
        <end position="597"/>
    </location>
</feature>
<dbReference type="GO" id="GO:0001156">
    <property type="term" value="F:TFIIIC-class transcription factor complex binding"/>
    <property type="evidence" value="ECO:0007669"/>
    <property type="project" value="TreeGrafter"/>
</dbReference>
<dbReference type="HOGENOM" id="CLU_392809_0_0_1"/>
<reference evidence="6 8" key="3">
    <citation type="submission" date="2017-05" db="EMBL/GenBank/DDBJ databases">
        <title>The Genome Sequence of Candida krusei Ckrusei653.</title>
        <authorList>
            <person name="Cuomo C."/>
            <person name="Forche A."/>
            <person name="Young S."/>
            <person name="Abouelleil A."/>
            <person name="Cao P."/>
            <person name="Chapman S."/>
            <person name="Cusick C."/>
            <person name="Shea T."/>
            <person name="Nusbaum C."/>
            <person name="Birren B."/>
        </authorList>
    </citation>
    <scope>NUCLEOTIDE SEQUENCE [LARGE SCALE GENOMIC DNA]</scope>
    <source>
        <strain evidence="6 8">Ckrusei653</strain>
    </source>
</reference>
<evidence type="ECO:0000313" key="8">
    <source>
        <dbReference type="Proteomes" id="UP000195871"/>
    </source>
</evidence>
<dbReference type="SUPFAM" id="SSF46689">
    <property type="entry name" value="Homeodomain-like"/>
    <property type="match status" value="1"/>
</dbReference>
<name>A0A099P5Z6_PICKU</name>
<feature type="compositionally biased region" description="Low complexity" evidence="2">
    <location>
        <begin position="22"/>
        <end position="34"/>
    </location>
</feature>
<feature type="compositionally biased region" description="Polar residues" evidence="2">
    <location>
        <begin position="152"/>
        <end position="162"/>
    </location>
</feature>
<dbReference type="GO" id="GO:0000126">
    <property type="term" value="C:transcription factor TFIIIB complex"/>
    <property type="evidence" value="ECO:0007669"/>
    <property type="project" value="TreeGrafter"/>
</dbReference>
<reference evidence="7" key="1">
    <citation type="journal article" date="2014" name="Microb. Cell Fact.">
        <title>Exploiting Issatchenkia orientalis SD108 for succinic acid production.</title>
        <authorList>
            <person name="Xiao H."/>
            <person name="Shao Z."/>
            <person name="Jiang Y."/>
            <person name="Dole S."/>
            <person name="Zhao H."/>
        </authorList>
    </citation>
    <scope>NUCLEOTIDE SEQUENCE [LARGE SCALE GENOMIC DNA]</scope>
    <source>
        <strain evidence="7">SD108</strain>
    </source>
</reference>
<evidence type="ECO:0000256" key="1">
    <source>
        <dbReference type="SAM" id="Coils"/>
    </source>
</evidence>
<dbReference type="PANTHER" id="PTHR22929:SF0">
    <property type="entry name" value="TRANSCRIPTION FACTOR TFIIIB COMPONENT B'' HOMOLOG"/>
    <property type="match status" value="1"/>
</dbReference>
<dbReference type="SMART" id="SM00717">
    <property type="entry name" value="SANT"/>
    <property type="match status" value="1"/>
</dbReference>
<feature type="compositionally biased region" description="Acidic residues" evidence="2">
    <location>
        <begin position="95"/>
        <end position="112"/>
    </location>
</feature>
<reference evidence="5" key="2">
    <citation type="submission" date="2014-08" db="EMBL/GenBank/DDBJ databases">
        <title>Exploiting Issatchenkia orientalis SD108 for Succinic Acid Production.</title>
        <authorList>
            <person name="Xiao H."/>
            <person name="Shao Z."/>
            <person name="Jiang Y."/>
            <person name="Dole S."/>
            <person name="Zhao H."/>
        </authorList>
    </citation>
    <scope>NUCLEOTIDE SEQUENCE [LARGE SCALE GENOMIC DNA]</scope>
    <source>
        <strain evidence="5">SD108</strain>
    </source>
</reference>
<feature type="compositionally biased region" description="Polar residues" evidence="2">
    <location>
        <begin position="170"/>
        <end position="203"/>
    </location>
</feature>
<organism evidence="5 7">
    <name type="scientific">Pichia kudriavzevii</name>
    <name type="common">Yeast</name>
    <name type="synonym">Issatchenkia orientalis</name>
    <dbReference type="NCBI Taxonomy" id="4909"/>
    <lineage>
        <taxon>Eukaryota</taxon>
        <taxon>Fungi</taxon>
        <taxon>Dikarya</taxon>
        <taxon>Ascomycota</taxon>
        <taxon>Saccharomycotina</taxon>
        <taxon>Pichiomycetes</taxon>
        <taxon>Pichiales</taxon>
        <taxon>Pichiaceae</taxon>
        <taxon>Pichia</taxon>
    </lineage>
</organism>
<dbReference type="EMBL" id="NHMM01000001">
    <property type="protein sequence ID" value="OUT24039.1"/>
    <property type="molecule type" value="Genomic_DNA"/>
</dbReference>
<feature type="compositionally biased region" description="Polar residues" evidence="2">
    <location>
        <begin position="44"/>
        <end position="90"/>
    </location>
</feature>
<protein>
    <submittedName>
        <fullName evidence="5">Uncharacterized protein</fullName>
    </submittedName>
</protein>
<evidence type="ECO:0000313" key="7">
    <source>
        <dbReference type="Proteomes" id="UP000029867"/>
    </source>
</evidence>
<dbReference type="GO" id="GO:0070898">
    <property type="term" value="P:RNA polymerase III preinitiation complex assembly"/>
    <property type="evidence" value="ECO:0007669"/>
    <property type="project" value="TreeGrafter"/>
</dbReference>
<feature type="coiled-coil region" evidence="1">
    <location>
        <begin position="632"/>
        <end position="666"/>
    </location>
</feature>
<dbReference type="PROSITE" id="PS51294">
    <property type="entry name" value="HTH_MYB"/>
    <property type="match status" value="1"/>
</dbReference>
<dbReference type="Proteomes" id="UP000195871">
    <property type="component" value="Unassembled WGS sequence"/>
</dbReference>
<evidence type="ECO:0000259" key="3">
    <source>
        <dbReference type="PROSITE" id="PS51293"/>
    </source>
</evidence>
<comment type="caution">
    <text evidence="5">The sequence shown here is derived from an EMBL/GenBank/DDBJ whole genome shotgun (WGS) entry which is preliminary data.</text>
</comment>
<evidence type="ECO:0000313" key="6">
    <source>
        <dbReference type="EMBL" id="OUT24039.1"/>
    </source>
</evidence>
<dbReference type="eggNOG" id="KOG2009">
    <property type="taxonomic scope" value="Eukaryota"/>
</dbReference>
<dbReference type="Pfam" id="PF15963">
    <property type="entry name" value="Myb_DNA-bind_7"/>
    <property type="match status" value="1"/>
</dbReference>
<evidence type="ECO:0000313" key="5">
    <source>
        <dbReference type="EMBL" id="KGK40350.1"/>
    </source>
</evidence>
<dbReference type="CDD" id="cd00167">
    <property type="entry name" value="SANT"/>
    <property type="match status" value="1"/>
</dbReference>
<feature type="compositionally biased region" description="Basic residues" evidence="2">
    <location>
        <begin position="7"/>
        <end position="21"/>
    </location>
</feature>